<feature type="compositionally biased region" description="Basic and acidic residues" evidence="1">
    <location>
        <begin position="455"/>
        <end position="471"/>
    </location>
</feature>
<feature type="region of interest" description="Disordered" evidence="1">
    <location>
        <begin position="902"/>
        <end position="927"/>
    </location>
</feature>
<feature type="compositionally biased region" description="Basic and acidic residues" evidence="1">
    <location>
        <begin position="1090"/>
        <end position="1099"/>
    </location>
</feature>
<feature type="region of interest" description="Disordered" evidence="1">
    <location>
        <begin position="117"/>
        <end position="148"/>
    </location>
</feature>
<feature type="compositionally biased region" description="Low complexity" evidence="1">
    <location>
        <begin position="1286"/>
        <end position="1295"/>
    </location>
</feature>
<feature type="region of interest" description="Disordered" evidence="1">
    <location>
        <begin position="792"/>
        <end position="816"/>
    </location>
</feature>
<feature type="compositionally biased region" description="Basic and acidic residues" evidence="1">
    <location>
        <begin position="493"/>
        <end position="504"/>
    </location>
</feature>
<feature type="region of interest" description="Disordered" evidence="1">
    <location>
        <begin position="580"/>
        <end position="607"/>
    </location>
</feature>
<name>A0A9W9Y7T4_9CNID</name>
<dbReference type="EMBL" id="MU827826">
    <property type="protein sequence ID" value="KAJ7321499.1"/>
    <property type="molecule type" value="Genomic_DNA"/>
</dbReference>
<reference evidence="2" key="1">
    <citation type="submission" date="2023-01" db="EMBL/GenBank/DDBJ databases">
        <title>Genome assembly of the deep-sea coral Lophelia pertusa.</title>
        <authorList>
            <person name="Herrera S."/>
            <person name="Cordes E."/>
        </authorList>
    </citation>
    <scope>NUCLEOTIDE SEQUENCE</scope>
    <source>
        <strain evidence="2">USNM1676648</strain>
        <tissue evidence="2">Polyp</tissue>
    </source>
</reference>
<comment type="caution">
    <text evidence="2">The sequence shown here is derived from an EMBL/GenBank/DDBJ whole genome shotgun (WGS) entry which is preliminary data.</text>
</comment>
<feature type="compositionally biased region" description="Basic and acidic residues" evidence="1">
    <location>
        <begin position="982"/>
        <end position="991"/>
    </location>
</feature>
<feature type="compositionally biased region" description="Basic and acidic residues" evidence="1">
    <location>
        <begin position="754"/>
        <end position="770"/>
    </location>
</feature>
<feature type="compositionally biased region" description="Low complexity" evidence="1">
    <location>
        <begin position="1100"/>
        <end position="1113"/>
    </location>
</feature>
<feature type="region of interest" description="Disordered" evidence="1">
    <location>
        <begin position="745"/>
        <end position="775"/>
    </location>
</feature>
<dbReference type="OrthoDB" id="5990439at2759"/>
<feature type="compositionally biased region" description="Basic residues" evidence="1">
    <location>
        <begin position="1306"/>
        <end position="1315"/>
    </location>
</feature>
<feature type="compositionally biased region" description="Basic and acidic residues" evidence="1">
    <location>
        <begin position="1170"/>
        <end position="1180"/>
    </location>
</feature>
<feature type="region of interest" description="Disordered" evidence="1">
    <location>
        <begin position="1"/>
        <end position="66"/>
    </location>
</feature>
<dbReference type="Proteomes" id="UP001163046">
    <property type="component" value="Unassembled WGS sequence"/>
</dbReference>
<feature type="region of interest" description="Disordered" evidence="1">
    <location>
        <begin position="447"/>
        <end position="475"/>
    </location>
</feature>
<feature type="compositionally biased region" description="Polar residues" evidence="1">
    <location>
        <begin position="1114"/>
        <end position="1127"/>
    </location>
</feature>
<feature type="region of interest" description="Disordered" evidence="1">
    <location>
        <begin position="1086"/>
        <end position="1127"/>
    </location>
</feature>
<feature type="compositionally biased region" description="Low complexity" evidence="1">
    <location>
        <begin position="1141"/>
        <end position="1166"/>
    </location>
</feature>
<feature type="region of interest" description="Disordered" evidence="1">
    <location>
        <begin position="493"/>
        <end position="518"/>
    </location>
</feature>
<feature type="region of interest" description="Disordered" evidence="1">
    <location>
        <begin position="1057"/>
        <end position="1076"/>
    </location>
</feature>
<proteinExistence type="predicted"/>
<organism evidence="2 3">
    <name type="scientific">Desmophyllum pertusum</name>
    <dbReference type="NCBI Taxonomy" id="174260"/>
    <lineage>
        <taxon>Eukaryota</taxon>
        <taxon>Metazoa</taxon>
        <taxon>Cnidaria</taxon>
        <taxon>Anthozoa</taxon>
        <taxon>Hexacorallia</taxon>
        <taxon>Scleractinia</taxon>
        <taxon>Caryophylliina</taxon>
        <taxon>Caryophylliidae</taxon>
        <taxon>Desmophyllum</taxon>
    </lineage>
</organism>
<feature type="region of interest" description="Disordered" evidence="1">
    <location>
        <begin position="311"/>
        <end position="342"/>
    </location>
</feature>
<feature type="compositionally biased region" description="Basic and acidic residues" evidence="1">
    <location>
        <begin position="358"/>
        <end position="371"/>
    </location>
</feature>
<evidence type="ECO:0000313" key="3">
    <source>
        <dbReference type="Proteomes" id="UP001163046"/>
    </source>
</evidence>
<feature type="compositionally biased region" description="Basic and acidic residues" evidence="1">
    <location>
        <begin position="953"/>
        <end position="966"/>
    </location>
</feature>
<gene>
    <name evidence="2" type="ORF">OS493_034553</name>
</gene>
<feature type="compositionally biased region" description="Polar residues" evidence="1">
    <location>
        <begin position="8"/>
        <end position="40"/>
    </location>
</feature>
<feature type="region of interest" description="Disordered" evidence="1">
    <location>
        <begin position="1140"/>
        <end position="1327"/>
    </location>
</feature>
<feature type="compositionally biased region" description="Basic and acidic residues" evidence="1">
    <location>
        <begin position="47"/>
        <end position="66"/>
    </location>
</feature>
<feature type="region of interest" description="Disordered" evidence="1">
    <location>
        <begin position="358"/>
        <end position="378"/>
    </location>
</feature>
<feature type="region of interest" description="Disordered" evidence="1">
    <location>
        <begin position="943"/>
        <end position="968"/>
    </location>
</feature>
<feature type="region of interest" description="Disordered" evidence="1">
    <location>
        <begin position="982"/>
        <end position="1005"/>
    </location>
</feature>
<sequence length="1327" mass="148917">MEEESMTFEGNTSLVHKVNHMSNANGQVSSEQPETLQQEQDIMEVAGTDKDRSPEEKENGELIKDDLSVEKETTKWVYQENYSNFQREEIVNESKDGEDGVTVKTTLVKIISSHVEKAVEQAQDTENPTEPEQECNDGQTTDEPLHEDSPIVVERKTVSLHTQSIIVNGVTLESKESIEDTLAAEIAKIPVLLPMENVSGHPAAPDDDQQIQESELIAVEKTPVSLHMEPIFDPGVADEKVEEECPGEATISQGAENVPEVQEPIEEASAVAIESEPKLFHYHPMLEDSVVEETAEDKIFDDNSVVEVENESIVTEPDKEGDTETEQTMEPSETRETIAEESPLVVEKRPASLHMEAAFDHEEGDEVRNPIEEDSPELIEKRPVSLHMEHVFDEEGSAEVQEPIEEASTVAVESERRLFHYHPMLEDNVVDETVEDKNLDDNYVEVENESSDTMELEKGQDAELPETRETIAEESPLVVEKRPVSFHMEAIFGHEEGDESREPVEEASPELIEKRPVSLHMEHVFNEEGSTEVQEPIEEASAVAVESEPRLFHYHPMLEDNVVDETVEDKNLDDNYVEVENESSDTMELEKGQDTELPETRETIAEESPLVVEKRPVSLQMEAVFDHEEGDEIRNPIEEDSPELIEKRPVSFHMEAIFGHEEGDEIREPVEEASPELIEKRPVSLHMEQVFDEEGSSEIQEPIEEASAVAVESEPKLFHYHPMLEDNVVDETVEDKSLHDNYVEVENESSVATELEKGEDIERPETRETIAEESPLVVERRPVSLQMEAVFDHEEGDEIREPVEEASPELIEKRPVSLHMEQVFDEEGSAEDDGKEVYNEQVTELKEPVAEAELVVVEKKPVLLQTEVLFEEGSPEVELTEDTKKDSDATVESLLVNIESIIDTPSSQHTEKPEGMNIQPPTDKELVEEGPPVVVEKRAVSLNMEPLFDPESPQEKPGECKEKKDDEGVEIQLDEMEAKVEEEGLVEDARPENVPQEKGQTETREIVDEVITDIVEKKPVLCALYDEHTIENQGNEPVAEEEPSLVNVLDIPQVEKKKDVEDSVQESVDPAVERKVPEFHLELLQTMDTDEQKPEESKHTQVITTTESTSTVTYNQSTSEETTQKVETNVAQTIYEKKTVEVASSSTSSVSDTSTTEETFTSTSYTKRLHRDDKDDDAQLLRHVLTKRLSAPEVLPEKESEGSAPLAASEDRGILESQEQFAVVENSRRKDTTPTNTPQVSGAAPSETEPYEDAPDEEKLIPADAPGEVEVEVADPVEKDNEGADESLPVLLLLQPEEEGKSDKEKKRKKGKKSGLHSPRGKCCSLM</sequence>
<keyword evidence="3" id="KW-1185">Reference proteome</keyword>
<feature type="compositionally biased region" description="Basic and acidic residues" evidence="1">
    <location>
        <begin position="588"/>
        <end position="604"/>
    </location>
</feature>
<evidence type="ECO:0000313" key="2">
    <source>
        <dbReference type="EMBL" id="KAJ7321499.1"/>
    </source>
</evidence>
<evidence type="ECO:0000256" key="1">
    <source>
        <dbReference type="SAM" id="MobiDB-lite"/>
    </source>
</evidence>
<protein>
    <submittedName>
        <fullName evidence="2">Uncharacterized protein</fullName>
    </submittedName>
</protein>
<accession>A0A9W9Y7T4</accession>